<evidence type="ECO:0000313" key="9">
    <source>
        <dbReference type="Proteomes" id="UP000178603"/>
    </source>
</evidence>
<dbReference type="InterPro" id="IPR032816">
    <property type="entry name" value="VTT_dom"/>
</dbReference>
<dbReference type="EMBL" id="MGGW01000021">
    <property type="protein sequence ID" value="OGM53693.1"/>
    <property type="molecule type" value="Genomic_DNA"/>
</dbReference>
<feature type="transmembrane region" description="Helical" evidence="6">
    <location>
        <begin position="44"/>
        <end position="66"/>
    </location>
</feature>
<keyword evidence="3 6" id="KW-0812">Transmembrane</keyword>
<feature type="transmembrane region" description="Helical" evidence="6">
    <location>
        <begin position="193"/>
        <end position="215"/>
    </location>
</feature>
<keyword evidence="4 6" id="KW-1133">Transmembrane helix</keyword>
<keyword evidence="2 6" id="KW-1003">Cell membrane</keyword>
<feature type="transmembrane region" description="Helical" evidence="6">
    <location>
        <begin position="78"/>
        <end position="102"/>
    </location>
</feature>
<reference evidence="8 9" key="1">
    <citation type="journal article" date="2016" name="Nat. Commun.">
        <title>Thousands of microbial genomes shed light on interconnected biogeochemical processes in an aquifer system.</title>
        <authorList>
            <person name="Anantharaman K."/>
            <person name="Brown C.T."/>
            <person name="Hug L.A."/>
            <person name="Sharon I."/>
            <person name="Castelle C.J."/>
            <person name="Probst A.J."/>
            <person name="Thomas B.C."/>
            <person name="Singh A."/>
            <person name="Wilkins M.J."/>
            <person name="Karaoz U."/>
            <person name="Brodie E.L."/>
            <person name="Williams K.H."/>
            <person name="Hubbard S.S."/>
            <person name="Banfield J.F."/>
        </authorList>
    </citation>
    <scope>NUCLEOTIDE SEQUENCE [LARGE SCALE GENOMIC DNA]</scope>
</reference>
<feature type="transmembrane region" description="Helical" evidence="6">
    <location>
        <begin position="162"/>
        <end position="181"/>
    </location>
</feature>
<proteinExistence type="inferred from homology"/>
<name>A0A1F8APK3_9BACT</name>
<evidence type="ECO:0000313" key="8">
    <source>
        <dbReference type="EMBL" id="OGM53693.1"/>
    </source>
</evidence>
<comment type="similarity">
    <text evidence="6">Belongs to the TVP38/TMEM64 family.</text>
</comment>
<protein>
    <recommendedName>
        <fullName evidence="6">TVP38/TMEM64 family membrane protein</fullName>
    </recommendedName>
</protein>
<comment type="subcellular location">
    <subcellularLocation>
        <location evidence="1 6">Cell membrane</location>
        <topology evidence="1 6">Multi-pass membrane protein</topology>
    </subcellularLocation>
</comment>
<evidence type="ECO:0000256" key="5">
    <source>
        <dbReference type="ARBA" id="ARBA00023136"/>
    </source>
</evidence>
<evidence type="ECO:0000256" key="6">
    <source>
        <dbReference type="RuleBase" id="RU366058"/>
    </source>
</evidence>
<organism evidence="8 9">
    <name type="scientific">Candidatus Woesebacteria bacterium RIFCSPHIGHO2_12_FULL_41_24</name>
    <dbReference type="NCBI Taxonomy" id="1802510"/>
    <lineage>
        <taxon>Bacteria</taxon>
        <taxon>Candidatus Woeseibacteriota</taxon>
    </lineage>
</organism>
<feature type="transmembrane region" description="Helical" evidence="6">
    <location>
        <begin position="12"/>
        <end position="32"/>
    </location>
</feature>
<dbReference type="GO" id="GO:0005886">
    <property type="term" value="C:plasma membrane"/>
    <property type="evidence" value="ECO:0007669"/>
    <property type="project" value="UniProtKB-SubCell"/>
</dbReference>
<dbReference type="Proteomes" id="UP000178603">
    <property type="component" value="Unassembled WGS sequence"/>
</dbReference>
<evidence type="ECO:0000256" key="4">
    <source>
        <dbReference type="ARBA" id="ARBA00022989"/>
    </source>
</evidence>
<evidence type="ECO:0000259" key="7">
    <source>
        <dbReference type="Pfam" id="PF09335"/>
    </source>
</evidence>
<dbReference type="PANTHER" id="PTHR12677:SF59">
    <property type="entry name" value="GOLGI APPARATUS MEMBRANE PROTEIN TVP38-RELATED"/>
    <property type="match status" value="1"/>
</dbReference>
<dbReference type="Pfam" id="PF09335">
    <property type="entry name" value="VTT_dom"/>
    <property type="match status" value="1"/>
</dbReference>
<gene>
    <name evidence="8" type="ORF">A3E44_02315</name>
</gene>
<accession>A0A1F8APK3</accession>
<dbReference type="PANTHER" id="PTHR12677">
    <property type="entry name" value="GOLGI APPARATUS MEMBRANE PROTEIN TVP38-RELATED"/>
    <property type="match status" value="1"/>
</dbReference>
<evidence type="ECO:0000256" key="1">
    <source>
        <dbReference type="ARBA" id="ARBA00004651"/>
    </source>
</evidence>
<evidence type="ECO:0000256" key="2">
    <source>
        <dbReference type="ARBA" id="ARBA00022475"/>
    </source>
</evidence>
<keyword evidence="5 6" id="KW-0472">Membrane</keyword>
<feature type="domain" description="VTT" evidence="7">
    <location>
        <begin position="76"/>
        <end position="180"/>
    </location>
</feature>
<dbReference type="InterPro" id="IPR015414">
    <property type="entry name" value="TMEM64"/>
</dbReference>
<comment type="caution">
    <text evidence="8">The sequence shown here is derived from an EMBL/GenBank/DDBJ whole genome shotgun (WGS) entry which is preliminary data.</text>
</comment>
<evidence type="ECO:0000256" key="3">
    <source>
        <dbReference type="ARBA" id="ARBA00022692"/>
    </source>
</evidence>
<dbReference type="AlphaFoldDB" id="A0A1F8APK3"/>
<sequence>MKSSNKFSSKLILIPTLLVVAISFLILTISGFNYDNLSGLVTSYGVLGAVFYMALGVLSIVLAPTSTIPLWPVVLGAYGFWVAVILTWVSGIVGAIVNYYIAKIFGRPVVKKLIGEKALSEVDRIAGIVGWKGLVVVRTIGNASFDYASYAFGLAKYNFKSYLAVTAITTFFWDAAVFFFLGKAISLTLIPSIAVMIGMYFLAVFIGVKVWRYYLKVEKKSK</sequence>